<feature type="transmembrane region" description="Helical" evidence="1">
    <location>
        <begin position="22"/>
        <end position="38"/>
    </location>
</feature>
<keyword evidence="1" id="KW-0812">Transmembrane</keyword>
<protein>
    <recommendedName>
        <fullName evidence="4">O-antigen ligase domain-containing protein</fullName>
    </recommendedName>
</protein>
<reference evidence="3" key="1">
    <citation type="journal article" date="2019" name="Int. J. Syst. Evol. Microbiol.">
        <title>The Global Catalogue of Microorganisms (GCM) 10K type strain sequencing project: providing services to taxonomists for standard genome sequencing and annotation.</title>
        <authorList>
            <consortium name="The Broad Institute Genomics Platform"/>
            <consortium name="The Broad Institute Genome Sequencing Center for Infectious Disease"/>
            <person name="Wu L."/>
            <person name="Ma J."/>
        </authorList>
    </citation>
    <scope>NUCLEOTIDE SEQUENCE [LARGE SCALE GENOMIC DNA]</scope>
    <source>
        <strain evidence="3">CCUG 62221</strain>
    </source>
</reference>
<keyword evidence="1" id="KW-1133">Transmembrane helix</keyword>
<sequence>MLISLPLSVLKYFSGKFGMNDFTHYVSFLYLILLFVPFFKKKWKIIIIVICFISIFYDLKSRSNILNFGFISILFFLAIFKNLNTLKYLKKIRVFLLFLPFFLVTLSFFGLNIFVFFDEYKTEYSIKGKDNLDISMVNDSRTGVYLDAWNGVTKENNLIFGISAAGYHDTFLKDIFDGSNLKNGRLGSEVGILEYLLRGGLVFVLVIVLLHYFASKLAIYKSNNLLCKFLGVYISFRLFFLFIEAQVSFNLSNISTFLALGLCLNQTFRNFTNNEMKTFLNRIFYKM</sequence>
<feature type="transmembrane region" description="Helical" evidence="1">
    <location>
        <begin position="225"/>
        <end position="243"/>
    </location>
</feature>
<keyword evidence="1" id="KW-0472">Membrane</keyword>
<evidence type="ECO:0000313" key="3">
    <source>
        <dbReference type="Proteomes" id="UP001597241"/>
    </source>
</evidence>
<keyword evidence="3" id="KW-1185">Reference proteome</keyword>
<evidence type="ECO:0008006" key="4">
    <source>
        <dbReference type="Google" id="ProtNLM"/>
    </source>
</evidence>
<dbReference type="RefSeq" id="WP_386809421.1">
    <property type="nucleotide sequence ID" value="NZ_JBHTMV010000004.1"/>
</dbReference>
<evidence type="ECO:0000256" key="1">
    <source>
        <dbReference type="SAM" id="Phobius"/>
    </source>
</evidence>
<feature type="transmembrane region" description="Helical" evidence="1">
    <location>
        <begin position="65"/>
        <end position="83"/>
    </location>
</feature>
<feature type="transmembrane region" description="Helical" evidence="1">
    <location>
        <begin position="195"/>
        <end position="213"/>
    </location>
</feature>
<feature type="transmembrane region" description="Helical" evidence="1">
    <location>
        <begin position="95"/>
        <end position="117"/>
    </location>
</feature>
<comment type="caution">
    <text evidence="2">The sequence shown here is derived from an EMBL/GenBank/DDBJ whole genome shotgun (WGS) entry which is preliminary data.</text>
</comment>
<name>A0ABW3WP98_9FLAO</name>
<accession>A0ABW3WP98</accession>
<dbReference type="Proteomes" id="UP001597241">
    <property type="component" value="Unassembled WGS sequence"/>
</dbReference>
<evidence type="ECO:0000313" key="2">
    <source>
        <dbReference type="EMBL" id="MFD1294230.1"/>
    </source>
</evidence>
<gene>
    <name evidence="2" type="ORF">ACFQ5N_10320</name>
</gene>
<dbReference type="EMBL" id="JBHTMV010000004">
    <property type="protein sequence ID" value="MFD1294230.1"/>
    <property type="molecule type" value="Genomic_DNA"/>
</dbReference>
<proteinExistence type="predicted"/>
<organism evidence="2 3">
    <name type="scientific">Lutibacter holmesii</name>
    <dbReference type="NCBI Taxonomy" id="1137985"/>
    <lineage>
        <taxon>Bacteria</taxon>
        <taxon>Pseudomonadati</taxon>
        <taxon>Bacteroidota</taxon>
        <taxon>Flavobacteriia</taxon>
        <taxon>Flavobacteriales</taxon>
        <taxon>Flavobacteriaceae</taxon>
        <taxon>Lutibacter</taxon>
    </lineage>
</organism>